<sequence>MVGSRGYGFWLLYAAHRQSTSTAARHITKAYFYSTRSRPGALIAKTRRRAMSSNRSSSLWHPSLGIRFAPNESRRSVHLPSSVDGRDGDGLANEAALLTAGAGDGGDADAASDLCELGNAISAIQLQDTHPPPSSTFTMSKELFEAARAAAPGTPESYWTYKLYQRMMPDGALEKVKVHYCTDRATTEQVCRDHFVGHDILGLDLEWCTKVFRDASPRKNVSVIQLATESRIGIFHVAVFPGDDLVAPTFRALIEDAAVKKVGVNILGDCTRLKRHLGVNGRGIYELSHLHKLVKYVAAGTPKLITRTVTPLSVQVEEHMHLPLYKGDTVRTSNWLMPLSMNQIEYAASDAYAGAQLFYILDAKRRKLDPTPPMPHPAELGLPIAYKEPSPSPSPKLEVQLSRVLMRRPRTASPRSSLRLLSPASSSEPKERDARVVAAEQFVLEHRSSSPSTAAPSALRAYHIWHTNQDLDPESIAKLLRDPPLKTTTVRSYILSAISVGRLPFDKDRLRTDILSTLPPKMIHGVYWPLYKACGFQTSGLAPQDTN</sequence>
<dbReference type="Proteomes" id="UP000253664">
    <property type="component" value="Unassembled WGS sequence"/>
</dbReference>
<dbReference type="AlphaFoldDB" id="A0A367L189"/>
<dbReference type="InterPro" id="IPR051132">
    <property type="entry name" value="3-5_Exonuclease_domain"/>
</dbReference>
<dbReference type="Gene3D" id="3.30.420.10">
    <property type="entry name" value="Ribonuclease H-like superfamily/Ribonuclease H"/>
    <property type="match status" value="1"/>
</dbReference>
<evidence type="ECO:0000259" key="4">
    <source>
        <dbReference type="SMART" id="SM00474"/>
    </source>
</evidence>
<reference evidence="5 6" key="1">
    <citation type="journal article" date="2015" name="BMC Genomics">
        <title>Insights from the genome of Ophiocordyceps polyrhachis-furcata to pathogenicity and host specificity in insect fungi.</title>
        <authorList>
            <person name="Wichadakul D."/>
            <person name="Kobmoo N."/>
            <person name="Ingsriswang S."/>
            <person name="Tangphatsornruang S."/>
            <person name="Chantasingh D."/>
            <person name="Luangsa-ard J.J."/>
            <person name="Eurwilaichitr L."/>
        </authorList>
    </citation>
    <scope>NUCLEOTIDE SEQUENCE [LARGE SCALE GENOMIC DNA]</scope>
    <source>
        <strain evidence="5 6">BCC 54312</strain>
    </source>
</reference>
<organism evidence="5 6">
    <name type="scientific">Ophiocordyceps polyrhachis-furcata BCC 54312</name>
    <dbReference type="NCBI Taxonomy" id="1330021"/>
    <lineage>
        <taxon>Eukaryota</taxon>
        <taxon>Fungi</taxon>
        <taxon>Dikarya</taxon>
        <taxon>Ascomycota</taxon>
        <taxon>Pezizomycotina</taxon>
        <taxon>Sordariomycetes</taxon>
        <taxon>Hypocreomycetidae</taxon>
        <taxon>Hypocreales</taxon>
        <taxon>Ophiocordycipitaceae</taxon>
        <taxon>Ophiocordyceps</taxon>
    </lineage>
</organism>
<dbReference type="SUPFAM" id="SSF53098">
    <property type="entry name" value="Ribonuclease H-like"/>
    <property type="match status" value="1"/>
</dbReference>
<dbReference type="PANTHER" id="PTHR13620:SF104">
    <property type="entry name" value="EXONUCLEASE 3'-5' DOMAIN-CONTAINING PROTEIN 2"/>
    <property type="match status" value="1"/>
</dbReference>
<dbReference type="Pfam" id="PF01612">
    <property type="entry name" value="DNA_pol_A_exo1"/>
    <property type="match status" value="1"/>
</dbReference>
<name>A0A367L189_9HYPO</name>
<feature type="domain" description="3'-5' exonuclease" evidence="4">
    <location>
        <begin position="178"/>
        <end position="366"/>
    </location>
</feature>
<dbReference type="SMART" id="SM00474">
    <property type="entry name" value="35EXOc"/>
    <property type="match status" value="1"/>
</dbReference>
<gene>
    <name evidence="5" type="ORF">L249_6244</name>
</gene>
<evidence type="ECO:0000256" key="3">
    <source>
        <dbReference type="SAM" id="MobiDB-lite"/>
    </source>
</evidence>
<dbReference type="GO" id="GO:0005634">
    <property type="term" value="C:nucleus"/>
    <property type="evidence" value="ECO:0007669"/>
    <property type="project" value="TreeGrafter"/>
</dbReference>
<dbReference type="GO" id="GO:0008408">
    <property type="term" value="F:3'-5' exonuclease activity"/>
    <property type="evidence" value="ECO:0007669"/>
    <property type="project" value="InterPro"/>
</dbReference>
<protein>
    <recommendedName>
        <fullName evidence="4">3'-5' exonuclease domain-containing protein</fullName>
    </recommendedName>
</protein>
<dbReference type="InterPro" id="IPR002562">
    <property type="entry name" value="3'-5'_exonuclease_dom"/>
</dbReference>
<comment type="caution">
    <text evidence="5">The sequence shown here is derived from an EMBL/GenBank/DDBJ whole genome shotgun (WGS) entry which is preliminary data.</text>
</comment>
<keyword evidence="6" id="KW-1185">Reference proteome</keyword>
<keyword evidence="2" id="KW-0378">Hydrolase</keyword>
<evidence type="ECO:0000256" key="1">
    <source>
        <dbReference type="ARBA" id="ARBA00022722"/>
    </source>
</evidence>
<dbReference type="CDD" id="cd06141">
    <property type="entry name" value="WRN_exo"/>
    <property type="match status" value="1"/>
</dbReference>
<evidence type="ECO:0000313" key="6">
    <source>
        <dbReference type="Proteomes" id="UP000253664"/>
    </source>
</evidence>
<feature type="compositionally biased region" description="Low complexity" evidence="3">
    <location>
        <begin position="411"/>
        <end position="427"/>
    </location>
</feature>
<feature type="region of interest" description="Disordered" evidence="3">
    <location>
        <begin position="406"/>
        <end position="433"/>
    </location>
</feature>
<dbReference type="PANTHER" id="PTHR13620">
    <property type="entry name" value="3-5 EXONUCLEASE"/>
    <property type="match status" value="1"/>
</dbReference>
<dbReference type="EMBL" id="LKCN02000021">
    <property type="protein sequence ID" value="RCI08184.1"/>
    <property type="molecule type" value="Genomic_DNA"/>
</dbReference>
<dbReference type="GO" id="GO:0005737">
    <property type="term" value="C:cytoplasm"/>
    <property type="evidence" value="ECO:0007669"/>
    <property type="project" value="TreeGrafter"/>
</dbReference>
<dbReference type="OrthoDB" id="1920326at2759"/>
<keyword evidence="1" id="KW-0540">Nuclease</keyword>
<evidence type="ECO:0000256" key="2">
    <source>
        <dbReference type="ARBA" id="ARBA00022801"/>
    </source>
</evidence>
<proteinExistence type="predicted"/>
<evidence type="ECO:0000313" key="5">
    <source>
        <dbReference type="EMBL" id="RCI08184.1"/>
    </source>
</evidence>
<dbReference type="InterPro" id="IPR012337">
    <property type="entry name" value="RNaseH-like_sf"/>
</dbReference>
<dbReference type="STRING" id="1330021.A0A367L189"/>
<accession>A0A367L189</accession>
<dbReference type="GO" id="GO:0003676">
    <property type="term" value="F:nucleic acid binding"/>
    <property type="evidence" value="ECO:0007669"/>
    <property type="project" value="InterPro"/>
</dbReference>
<dbReference type="GO" id="GO:0006139">
    <property type="term" value="P:nucleobase-containing compound metabolic process"/>
    <property type="evidence" value="ECO:0007669"/>
    <property type="project" value="InterPro"/>
</dbReference>
<dbReference type="InterPro" id="IPR036397">
    <property type="entry name" value="RNaseH_sf"/>
</dbReference>